<keyword evidence="2" id="KW-1003">Cell membrane</keyword>
<keyword evidence="5 6" id="KW-0472">Membrane</keyword>
<evidence type="ECO:0000256" key="1">
    <source>
        <dbReference type="ARBA" id="ARBA00004651"/>
    </source>
</evidence>
<feature type="transmembrane region" description="Helical" evidence="6">
    <location>
        <begin position="62"/>
        <end position="79"/>
    </location>
</feature>
<feature type="transmembrane region" description="Helical" evidence="6">
    <location>
        <begin position="167"/>
        <end position="186"/>
    </location>
</feature>
<evidence type="ECO:0000256" key="4">
    <source>
        <dbReference type="ARBA" id="ARBA00022989"/>
    </source>
</evidence>
<dbReference type="GO" id="GO:0015171">
    <property type="term" value="F:amino acid transmembrane transporter activity"/>
    <property type="evidence" value="ECO:0007669"/>
    <property type="project" value="TreeGrafter"/>
</dbReference>
<comment type="subcellular location">
    <subcellularLocation>
        <location evidence="1">Cell membrane</location>
        <topology evidence="1">Multi-pass membrane protein</topology>
    </subcellularLocation>
</comment>
<evidence type="ECO:0000313" key="8">
    <source>
        <dbReference type="Proteomes" id="UP000216147"/>
    </source>
</evidence>
<keyword evidence="4 6" id="KW-1133">Transmembrane helix</keyword>
<dbReference type="InterPro" id="IPR001123">
    <property type="entry name" value="LeuE-type"/>
</dbReference>
<name>A0A258HDM3_9CAUL</name>
<dbReference type="PANTHER" id="PTHR30086:SF20">
    <property type="entry name" value="ARGININE EXPORTER PROTEIN ARGO-RELATED"/>
    <property type="match status" value="1"/>
</dbReference>
<evidence type="ECO:0000256" key="2">
    <source>
        <dbReference type="ARBA" id="ARBA00022475"/>
    </source>
</evidence>
<evidence type="ECO:0000313" key="7">
    <source>
        <dbReference type="EMBL" id="OYX55081.1"/>
    </source>
</evidence>
<dbReference type="EMBL" id="NCEQ01000017">
    <property type="protein sequence ID" value="OYX55081.1"/>
    <property type="molecule type" value="Genomic_DNA"/>
</dbReference>
<accession>A0A258HDM3</accession>
<dbReference type="Pfam" id="PF01810">
    <property type="entry name" value="LysE"/>
    <property type="match status" value="1"/>
</dbReference>
<evidence type="ECO:0000256" key="5">
    <source>
        <dbReference type="ARBA" id="ARBA00023136"/>
    </source>
</evidence>
<evidence type="ECO:0000256" key="6">
    <source>
        <dbReference type="SAM" id="Phobius"/>
    </source>
</evidence>
<comment type="caution">
    <text evidence="7">The sequence shown here is derived from an EMBL/GenBank/DDBJ whole genome shotgun (WGS) entry which is preliminary data.</text>
</comment>
<reference evidence="7 8" key="1">
    <citation type="submission" date="2017-03" db="EMBL/GenBank/DDBJ databases">
        <title>Lifting the veil on microbial sulfur biogeochemistry in mining wastewaters.</title>
        <authorList>
            <person name="Kantor R.S."/>
            <person name="Colenbrander Nelson T."/>
            <person name="Marshall S."/>
            <person name="Bennett D."/>
            <person name="Apte S."/>
            <person name="Camacho D."/>
            <person name="Thomas B.C."/>
            <person name="Warren L.A."/>
            <person name="Banfield J.F."/>
        </authorList>
    </citation>
    <scope>NUCLEOTIDE SEQUENCE [LARGE SCALE GENOMIC DNA]</scope>
    <source>
        <strain evidence="7">32-68-21</strain>
    </source>
</reference>
<dbReference type="Proteomes" id="UP000216147">
    <property type="component" value="Unassembled WGS sequence"/>
</dbReference>
<organism evidence="7 8">
    <name type="scientific">Brevundimonas subvibrioides</name>
    <dbReference type="NCBI Taxonomy" id="74313"/>
    <lineage>
        <taxon>Bacteria</taxon>
        <taxon>Pseudomonadati</taxon>
        <taxon>Pseudomonadota</taxon>
        <taxon>Alphaproteobacteria</taxon>
        <taxon>Caulobacterales</taxon>
        <taxon>Caulobacteraceae</taxon>
        <taxon>Brevundimonas</taxon>
    </lineage>
</organism>
<dbReference type="AlphaFoldDB" id="A0A258HDM3"/>
<feature type="transmembrane region" description="Helical" evidence="6">
    <location>
        <begin position="133"/>
        <end position="155"/>
    </location>
</feature>
<proteinExistence type="predicted"/>
<evidence type="ECO:0000256" key="3">
    <source>
        <dbReference type="ARBA" id="ARBA00022692"/>
    </source>
</evidence>
<sequence length="188" mass="19302">MVLIELTPGPNMGYLAVIAAGRGRLAGVLSVLGITAGLGVYLALAVFGLTHGLTDAPVAMTALRWGGVLYLFVLAAEALRPSTGTIATNGGAGRLVARGLLANLLNPKALLFYGVLLPGFVRPDHAAPWVQLLSLGLAHIAISVLIHLGIVLGAARTTATWGAGRRRMLRFISAAGLAAVALWLALAN</sequence>
<protein>
    <recommendedName>
        <fullName evidence="9">Lysine transporter LysE</fullName>
    </recommendedName>
</protein>
<dbReference type="PANTHER" id="PTHR30086">
    <property type="entry name" value="ARGININE EXPORTER PROTEIN ARGO"/>
    <property type="match status" value="1"/>
</dbReference>
<dbReference type="GO" id="GO:0005886">
    <property type="term" value="C:plasma membrane"/>
    <property type="evidence" value="ECO:0007669"/>
    <property type="project" value="UniProtKB-SubCell"/>
</dbReference>
<evidence type="ECO:0008006" key="9">
    <source>
        <dbReference type="Google" id="ProtNLM"/>
    </source>
</evidence>
<feature type="transmembrane region" description="Helical" evidence="6">
    <location>
        <begin position="100"/>
        <end position="121"/>
    </location>
</feature>
<gene>
    <name evidence="7" type="ORF">B7Y86_14700</name>
</gene>
<keyword evidence="3 6" id="KW-0812">Transmembrane</keyword>
<feature type="transmembrane region" description="Helical" evidence="6">
    <location>
        <begin position="25"/>
        <end position="50"/>
    </location>
</feature>